<comment type="caution">
    <text evidence="7">Lacks conserved residue(s) required for the propagation of feature annotation.</text>
</comment>
<evidence type="ECO:0000256" key="5">
    <source>
        <dbReference type="ARBA" id="ARBA00023141"/>
    </source>
</evidence>
<dbReference type="PROSITE" id="PS00885">
    <property type="entry name" value="EPSP_SYNTHASE_2"/>
    <property type="match status" value="1"/>
</dbReference>
<name>A0A5B9QDP1_9BACT</name>
<keyword evidence="3 7" id="KW-0028">Amino-acid biosynthesis</keyword>
<dbReference type="PROSITE" id="PS00104">
    <property type="entry name" value="EPSP_SYNTHASE_1"/>
    <property type="match status" value="1"/>
</dbReference>
<dbReference type="CDD" id="cd01556">
    <property type="entry name" value="EPSP_synthase"/>
    <property type="match status" value="1"/>
</dbReference>
<evidence type="ECO:0000313" key="9">
    <source>
        <dbReference type="EMBL" id="QEG35622.1"/>
    </source>
</evidence>
<keyword evidence="4 7" id="KW-0808">Transferase</keyword>
<feature type="binding site" evidence="7">
    <location>
        <position position="173"/>
    </location>
    <ligand>
        <name>3-phosphoshikimate</name>
        <dbReference type="ChEBI" id="CHEBI:145989"/>
    </ligand>
</feature>
<evidence type="ECO:0000256" key="6">
    <source>
        <dbReference type="ARBA" id="ARBA00044633"/>
    </source>
</evidence>
<keyword evidence="7" id="KW-0963">Cytoplasm</keyword>
<evidence type="ECO:0000259" key="8">
    <source>
        <dbReference type="Pfam" id="PF00275"/>
    </source>
</evidence>
<evidence type="ECO:0000313" key="10">
    <source>
        <dbReference type="Proteomes" id="UP000323917"/>
    </source>
</evidence>
<comment type="pathway">
    <text evidence="1 7">Metabolic intermediate biosynthesis; chorismate biosynthesis; chorismate from D-erythrose 4-phosphate and phosphoenolpyruvate: step 6/7.</text>
</comment>
<reference evidence="9 10" key="1">
    <citation type="submission" date="2019-08" db="EMBL/GenBank/DDBJ databases">
        <title>Deep-cultivation of Planctomycetes and their phenomic and genomic characterization uncovers novel biology.</title>
        <authorList>
            <person name="Wiegand S."/>
            <person name="Jogler M."/>
            <person name="Boedeker C."/>
            <person name="Pinto D."/>
            <person name="Vollmers J."/>
            <person name="Rivas-Marin E."/>
            <person name="Kohn T."/>
            <person name="Peeters S.H."/>
            <person name="Heuer A."/>
            <person name="Rast P."/>
            <person name="Oberbeckmann S."/>
            <person name="Bunk B."/>
            <person name="Jeske O."/>
            <person name="Meyerdierks A."/>
            <person name="Storesund J.E."/>
            <person name="Kallscheuer N."/>
            <person name="Luecker S."/>
            <person name="Lage O.M."/>
            <person name="Pohl T."/>
            <person name="Merkel B.J."/>
            <person name="Hornburger P."/>
            <person name="Mueller R.-W."/>
            <person name="Bruemmer F."/>
            <person name="Labrenz M."/>
            <person name="Spormann A.M."/>
            <person name="Op den Camp H."/>
            <person name="Overmann J."/>
            <person name="Amann R."/>
            <person name="Jetten M.S.M."/>
            <person name="Mascher T."/>
            <person name="Medema M.H."/>
            <person name="Devos D.P."/>
            <person name="Kaster A.-K."/>
            <person name="Ovreas L."/>
            <person name="Rohde M."/>
            <person name="Galperin M.Y."/>
            <person name="Jogler C."/>
        </authorList>
    </citation>
    <scope>NUCLEOTIDE SEQUENCE [LARGE SCALE GENOMIC DNA]</scope>
    <source>
        <strain evidence="9 10">Pr1d</strain>
    </source>
</reference>
<feature type="binding site" evidence="7">
    <location>
        <position position="172"/>
    </location>
    <ligand>
        <name>3-phosphoshikimate</name>
        <dbReference type="ChEBI" id="CHEBI:145989"/>
    </ligand>
</feature>
<feature type="binding site" evidence="7">
    <location>
        <position position="29"/>
    </location>
    <ligand>
        <name>3-phosphoshikimate</name>
        <dbReference type="ChEBI" id="CHEBI:145989"/>
    </ligand>
</feature>
<dbReference type="GO" id="GO:0005737">
    <property type="term" value="C:cytoplasm"/>
    <property type="evidence" value="ECO:0007669"/>
    <property type="project" value="UniProtKB-SubCell"/>
</dbReference>
<dbReference type="PANTHER" id="PTHR21090">
    <property type="entry name" value="AROM/DEHYDROQUINATE SYNTHASE"/>
    <property type="match status" value="1"/>
</dbReference>
<feature type="binding site" evidence="7">
    <location>
        <position position="412"/>
    </location>
    <ligand>
        <name>phosphoenolpyruvate</name>
        <dbReference type="ChEBI" id="CHEBI:58702"/>
    </ligand>
</feature>
<evidence type="ECO:0000256" key="1">
    <source>
        <dbReference type="ARBA" id="ARBA00004811"/>
    </source>
</evidence>
<accession>A0A5B9QDP1</accession>
<feature type="domain" description="Enolpyruvate transferase" evidence="8">
    <location>
        <begin position="12"/>
        <end position="421"/>
    </location>
</feature>
<dbReference type="GO" id="GO:0009423">
    <property type="term" value="P:chorismate biosynthetic process"/>
    <property type="evidence" value="ECO:0007669"/>
    <property type="project" value="UniProtKB-UniRule"/>
</dbReference>
<dbReference type="PIRSF" id="PIRSF000505">
    <property type="entry name" value="EPSPS"/>
    <property type="match status" value="1"/>
</dbReference>
<feature type="binding site" evidence="7">
    <location>
        <position position="24"/>
    </location>
    <ligand>
        <name>phosphoenolpyruvate</name>
        <dbReference type="ChEBI" id="CHEBI:58702"/>
    </ligand>
</feature>
<dbReference type="InterPro" id="IPR006264">
    <property type="entry name" value="EPSP_synthase"/>
</dbReference>
<dbReference type="GO" id="GO:0003866">
    <property type="term" value="F:3-phosphoshikimate 1-carboxyvinyltransferase activity"/>
    <property type="evidence" value="ECO:0007669"/>
    <property type="project" value="UniProtKB-UniRule"/>
</dbReference>
<evidence type="ECO:0000256" key="7">
    <source>
        <dbReference type="HAMAP-Rule" id="MF_00210"/>
    </source>
</evidence>
<dbReference type="InterPro" id="IPR013792">
    <property type="entry name" value="RNA3'P_cycl/enolpyr_Trfase_a/b"/>
</dbReference>
<feature type="binding site" evidence="7">
    <location>
        <position position="346"/>
    </location>
    <ligand>
        <name>phosphoenolpyruvate</name>
        <dbReference type="ChEBI" id="CHEBI:58702"/>
    </ligand>
</feature>
<dbReference type="InterPro" id="IPR001986">
    <property type="entry name" value="Enolpyruvate_Tfrase_dom"/>
</dbReference>
<dbReference type="OrthoDB" id="9809920at2"/>
<comment type="function">
    <text evidence="7">Catalyzes the transfer of the enolpyruvyl moiety of phosphoenolpyruvate (PEP) to the 5-hydroxyl of shikimate-3-phosphate (S3P) to produce enolpyruvyl shikimate-3-phosphate and inorganic phosphate.</text>
</comment>
<dbReference type="Proteomes" id="UP000323917">
    <property type="component" value="Chromosome"/>
</dbReference>
<feature type="binding site" evidence="7">
    <location>
        <position position="342"/>
    </location>
    <ligand>
        <name>3-phosphoshikimate</name>
        <dbReference type="ChEBI" id="CHEBI:145989"/>
    </ligand>
</feature>
<dbReference type="Pfam" id="PF00275">
    <property type="entry name" value="EPSP_synthase"/>
    <property type="match status" value="1"/>
</dbReference>
<dbReference type="InterPro" id="IPR023193">
    <property type="entry name" value="EPSP_synthase_CS"/>
</dbReference>
<keyword evidence="5 7" id="KW-0057">Aromatic amino acid biosynthesis</keyword>
<dbReference type="SUPFAM" id="SSF55205">
    <property type="entry name" value="EPT/RTPC-like"/>
    <property type="match status" value="1"/>
</dbReference>
<dbReference type="EMBL" id="CP042913">
    <property type="protein sequence ID" value="QEG35622.1"/>
    <property type="molecule type" value="Genomic_DNA"/>
</dbReference>
<dbReference type="PANTHER" id="PTHR21090:SF5">
    <property type="entry name" value="PENTAFUNCTIONAL AROM POLYPEPTIDE"/>
    <property type="match status" value="1"/>
</dbReference>
<gene>
    <name evidence="7 9" type="primary">aroA</name>
    <name evidence="9" type="ORF">Pr1d_29240</name>
</gene>
<dbReference type="UniPathway" id="UPA00053">
    <property type="reaction ID" value="UER00089"/>
</dbReference>
<evidence type="ECO:0000256" key="4">
    <source>
        <dbReference type="ARBA" id="ARBA00022679"/>
    </source>
</evidence>
<keyword evidence="10" id="KW-1185">Reference proteome</keyword>
<feature type="active site" description="Proton acceptor" evidence="7">
    <location>
        <position position="315"/>
    </location>
</feature>
<evidence type="ECO:0000256" key="3">
    <source>
        <dbReference type="ARBA" id="ARBA00022605"/>
    </source>
</evidence>
<feature type="binding site" evidence="7">
    <location>
        <position position="173"/>
    </location>
    <ligand>
        <name>phosphoenolpyruvate</name>
        <dbReference type="ChEBI" id="CHEBI:58702"/>
    </ligand>
</feature>
<feature type="binding site" evidence="7">
    <location>
        <position position="199"/>
    </location>
    <ligand>
        <name>3-phosphoshikimate</name>
        <dbReference type="ChEBI" id="CHEBI:145989"/>
    </ligand>
</feature>
<feature type="binding site" evidence="7">
    <location>
        <position position="315"/>
    </location>
    <ligand>
        <name>3-phosphoshikimate</name>
        <dbReference type="ChEBI" id="CHEBI:145989"/>
    </ligand>
</feature>
<comment type="subunit">
    <text evidence="7">Monomer.</text>
</comment>
<dbReference type="HAMAP" id="MF_00210">
    <property type="entry name" value="EPSP_synth"/>
    <property type="match status" value="1"/>
</dbReference>
<dbReference type="NCBIfam" id="TIGR01356">
    <property type="entry name" value="aroA"/>
    <property type="match status" value="1"/>
</dbReference>
<dbReference type="RefSeq" id="WP_148074118.1">
    <property type="nucleotide sequence ID" value="NZ_CP042913.1"/>
</dbReference>
<feature type="binding site" evidence="7">
    <location>
        <position position="171"/>
    </location>
    <ligand>
        <name>3-phosphoshikimate</name>
        <dbReference type="ChEBI" id="CHEBI:145989"/>
    </ligand>
</feature>
<feature type="binding site" evidence="7">
    <location>
        <position position="125"/>
    </location>
    <ligand>
        <name>phosphoenolpyruvate</name>
        <dbReference type="ChEBI" id="CHEBI:58702"/>
    </ligand>
</feature>
<comment type="catalytic activity">
    <reaction evidence="6">
        <text>3-phosphoshikimate + phosphoenolpyruvate = 5-O-(1-carboxyvinyl)-3-phosphoshikimate + phosphate</text>
        <dbReference type="Rhea" id="RHEA:21256"/>
        <dbReference type="ChEBI" id="CHEBI:43474"/>
        <dbReference type="ChEBI" id="CHEBI:57701"/>
        <dbReference type="ChEBI" id="CHEBI:58702"/>
        <dbReference type="ChEBI" id="CHEBI:145989"/>
        <dbReference type="EC" id="2.5.1.19"/>
    </reaction>
    <physiologicalReaction direction="left-to-right" evidence="6">
        <dbReference type="Rhea" id="RHEA:21257"/>
    </physiologicalReaction>
</comment>
<dbReference type="GO" id="GO:0009073">
    <property type="term" value="P:aromatic amino acid family biosynthetic process"/>
    <property type="evidence" value="ECO:0007669"/>
    <property type="project" value="UniProtKB-KW"/>
</dbReference>
<dbReference type="EC" id="2.5.1.19" evidence="7"/>
<evidence type="ECO:0000256" key="2">
    <source>
        <dbReference type="ARBA" id="ARBA00009948"/>
    </source>
</evidence>
<dbReference type="Gene3D" id="3.65.10.10">
    <property type="entry name" value="Enolpyruvate transferase domain"/>
    <property type="match status" value="2"/>
</dbReference>
<organism evidence="9 10">
    <name type="scientific">Bythopirellula goksoeyrii</name>
    <dbReference type="NCBI Taxonomy" id="1400387"/>
    <lineage>
        <taxon>Bacteria</taxon>
        <taxon>Pseudomonadati</taxon>
        <taxon>Planctomycetota</taxon>
        <taxon>Planctomycetia</taxon>
        <taxon>Pirellulales</taxon>
        <taxon>Lacipirellulaceae</taxon>
        <taxon>Bythopirellula</taxon>
    </lineage>
</organism>
<protein>
    <recommendedName>
        <fullName evidence="7">3-phosphoshikimate 1-carboxyvinyltransferase</fullName>
        <ecNumber evidence="7">2.5.1.19</ecNumber>
    </recommendedName>
    <alternativeName>
        <fullName evidence="7">5-enolpyruvylshikimate-3-phosphate synthase</fullName>
        <shortName evidence="7">EPSP synthase</shortName>
        <shortName evidence="7">EPSPS</shortName>
    </alternativeName>
</protein>
<feature type="binding site" evidence="7">
    <location>
        <position position="25"/>
    </location>
    <ligand>
        <name>3-phosphoshikimate</name>
        <dbReference type="ChEBI" id="CHEBI:145989"/>
    </ligand>
</feature>
<dbReference type="InterPro" id="IPR036968">
    <property type="entry name" value="Enolpyruvate_Tfrase_sf"/>
</dbReference>
<dbReference type="KEGG" id="bgok:Pr1d_29240"/>
<comment type="similarity">
    <text evidence="2 7">Belongs to the EPSP synthase family.</text>
</comment>
<comment type="subcellular location">
    <subcellularLocation>
        <location evidence="7">Cytoplasm</location>
    </subcellularLocation>
</comment>
<sequence>MPDEIEIQAVQGPVHGEIRPPGSKSITNRALICAALANGHTELMGALDSEDTRVMIDGLRELGIAVDVSAGGRTIEVRGCKGNIPAGQADIFVGNSGTTIRFLTAAVTLGSGEYRLDGIERMRERPIGDLASALNQLGANVQCEGNDNCPPVKVIADGLKGGVATVGGNISSQFLSGLLMAAPCAEQDVVLHVEGNLVSVPYVAMTLRVMESFGVLAKPSENFSVIHIPTTASYKACRYSIEPDASAASYFWAVAAVTGGKVTVRGLNYESLQGDVAFVDCLRNMGCQIHTEDDAITVQGGPLHGIDVDMNAISDTVQTLAVVALFAKGTTRISNVSHIRHKETDRIAALATELRKLGAEVKESEDGLEITPGKLSPAAIDTYNDHRMAMSFAIAGLNSPGIVICNPGCTSKTYPDYFSDLARLTTTR</sequence>
<feature type="binding site" evidence="7">
    <location>
        <position position="97"/>
    </location>
    <ligand>
        <name>phosphoenolpyruvate</name>
        <dbReference type="ChEBI" id="CHEBI:58702"/>
    </ligand>
</feature>
<proteinExistence type="inferred from homology"/>
<feature type="binding site" evidence="7">
    <location>
        <position position="387"/>
    </location>
    <ligand>
        <name>phosphoenolpyruvate</name>
        <dbReference type="ChEBI" id="CHEBI:58702"/>
    </ligand>
</feature>
<dbReference type="GO" id="GO:0008652">
    <property type="term" value="P:amino acid biosynthetic process"/>
    <property type="evidence" value="ECO:0007669"/>
    <property type="project" value="UniProtKB-KW"/>
</dbReference>
<dbReference type="AlphaFoldDB" id="A0A5B9QDP1"/>
<feature type="binding site" evidence="7">
    <location>
        <position position="24"/>
    </location>
    <ligand>
        <name>3-phosphoshikimate</name>
        <dbReference type="ChEBI" id="CHEBI:145989"/>
    </ligand>
</feature>